<reference evidence="1" key="1">
    <citation type="submission" date="2020-07" db="EMBL/GenBank/DDBJ databases">
        <title>Huge and variable diversity of episymbiotic CPR bacteria and DPANN archaea in groundwater ecosystems.</title>
        <authorList>
            <person name="He C.Y."/>
            <person name="Keren R."/>
            <person name="Whittaker M."/>
            <person name="Farag I.F."/>
            <person name="Doudna J."/>
            <person name="Cate J.H.D."/>
            <person name="Banfield J.F."/>
        </authorList>
    </citation>
    <scope>NUCLEOTIDE SEQUENCE</scope>
    <source>
        <strain evidence="1">NC_groundwater_1813_Pr3_B-0.1um_71_17</strain>
    </source>
</reference>
<sequence length="391" mass="44472">MQDAYVDTTFLGRRLTGTPEVRSGVVATANWRRPFGAGDWDLRVSPDLVIGDKLRRGTFSGELRRTGIDGWNWIIAPELELLDDRSFDLERREVRSSLLARTRRGLGWNGENSLEFRAGGEVLDLLSANDAFLLAHRNAQVGITFERTSLTSFDLRVEQRTQVRTFPDSTARNHFEPQLFVSASRDFAGNQSLGMQLGANWRTTFTPQESSRDRYLNWTGQLDWTLYAGPNYTFSLGAEEEWMQFASPDSTLDFDYAVHRVQGRARRQWGGTFSAALGGKGEWLQAPWNPLERYWEAATTLEFESLTDGAWYVLTPSVLWRQYEAESKGEGFDLQPAHSDFTGLEIFLMLEQAIPGGVRLRGTGVGRVEWHRDSADDARSLYFSLDVRRLF</sequence>
<organism evidence="1 2">
    <name type="scientific">Eiseniibacteriota bacterium</name>
    <dbReference type="NCBI Taxonomy" id="2212470"/>
    <lineage>
        <taxon>Bacteria</taxon>
        <taxon>Candidatus Eiseniibacteriota</taxon>
    </lineage>
</organism>
<proteinExistence type="predicted"/>
<evidence type="ECO:0000313" key="1">
    <source>
        <dbReference type="EMBL" id="MBI5170474.1"/>
    </source>
</evidence>
<evidence type="ECO:0000313" key="2">
    <source>
        <dbReference type="Proteomes" id="UP000696931"/>
    </source>
</evidence>
<comment type="caution">
    <text evidence="1">The sequence shown here is derived from an EMBL/GenBank/DDBJ whole genome shotgun (WGS) entry which is preliminary data.</text>
</comment>
<accession>A0A933WBM2</accession>
<gene>
    <name evidence="1" type="ORF">HZA61_13380</name>
</gene>
<dbReference type="Proteomes" id="UP000696931">
    <property type="component" value="Unassembled WGS sequence"/>
</dbReference>
<protein>
    <submittedName>
        <fullName evidence="1">Uncharacterized protein</fullName>
    </submittedName>
</protein>
<name>A0A933WBM2_UNCEI</name>
<dbReference type="AlphaFoldDB" id="A0A933WBM2"/>
<dbReference type="EMBL" id="JACRIW010000093">
    <property type="protein sequence ID" value="MBI5170474.1"/>
    <property type="molecule type" value="Genomic_DNA"/>
</dbReference>